<feature type="compositionally biased region" description="Low complexity" evidence="1">
    <location>
        <begin position="16"/>
        <end position="29"/>
    </location>
</feature>
<feature type="compositionally biased region" description="Basic and acidic residues" evidence="1">
    <location>
        <begin position="280"/>
        <end position="292"/>
    </location>
</feature>
<feature type="region of interest" description="Disordered" evidence="1">
    <location>
        <begin position="235"/>
        <end position="329"/>
    </location>
</feature>
<reference evidence="2" key="1">
    <citation type="journal article" date="2020" name="Stud. Mycol.">
        <title>101 Dothideomycetes genomes: a test case for predicting lifestyles and emergence of pathogens.</title>
        <authorList>
            <person name="Haridas S."/>
            <person name="Albert R."/>
            <person name="Binder M."/>
            <person name="Bloem J."/>
            <person name="Labutti K."/>
            <person name="Salamov A."/>
            <person name="Andreopoulos B."/>
            <person name="Baker S."/>
            <person name="Barry K."/>
            <person name="Bills G."/>
            <person name="Bluhm B."/>
            <person name="Cannon C."/>
            <person name="Castanera R."/>
            <person name="Culley D."/>
            <person name="Daum C."/>
            <person name="Ezra D."/>
            <person name="Gonzalez J."/>
            <person name="Henrissat B."/>
            <person name="Kuo A."/>
            <person name="Liang C."/>
            <person name="Lipzen A."/>
            <person name="Lutzoni F."/>
            <person name="Magnuson J."/>
            <person name="Mondo S."/>
            <person name="Nolan M."/>
            <person name="Ohm R."/>
            <person name="Pangilinan J."/>
            <person name="Park H.-J."/>
            <person name="Ramirez L."/>
            <person name="Alfaro M."/>
            <person name="Sun H."/>
            <person name="Tritt A."/>
            <person name="Yoshinaga Y."/>
            <person name="Zwiers L.-H."/>
            <person name="Turgeon B."/>
            <person name="Goodwin S."/>
            <person name="Spatafora J."/>
            <person name="Crous P."/>
            <person name="Grigoriev I."/>
        </authorList>
    </citation>
    <scope>NUCLEOTIDE SEQUENCE</scope>
    <source>
        <strain evidence="2">CBS 121167</strain>
    </source>
</reference>
<protein>
    <submittedName>
        <fullName evidence="2">Uncharacterized protein</fullName>
    </submittedName>
</protein>
<feature type="compositionally biased region" description="Acidic residues" evidence="1">
    <location>
        <begin position="241"/>
        <end position="256"/>
    </location>
</feature>
<sequence length="329" mass="34963">MAHPTPSHNNNHHDSVSSSPSSSTTSFTSCLDDTATITPQNPTQTHITHPNNPYHHPHSTPQSYPLPPTPTPKRTTPTSPTYDYTPLSASRSPLPTHPPHECPHAPALQTRLLAAARGLGLSLPVGAEGGVCVCVLLERVRGVRGVVGAVGAVGAAGVAGVAGVVVAGKVGAAGVVGNVGVAGGTEEEGTGLHHRAKGYGAAIVREGKALAASTGLVAKLPLPWWKKREKRDMKEAMTTKEEEEEWEEGEDSDTDADIVPRVSSSAASSSTSFPSNPNPPRERKHDHERLNDWELLPDTPSPDDVMSFSDEETETGLHQQHQQRQQLRR</sequence>
<feature type="compositionally biased region" description="Low complexity" evidence="1">
    <location>
        <begin position="317"/>
        <end position="329"/>
    </location>
</feature>
<evidence type="ECO:0000313" key="3">
    <source>
        <dbReference type="Proteomes" id="UP000799438"/>
    </source>
</evidence>
<keyword evidence="3" id="KW-1185">Reference proteome</keyword>
<accession>A0A6A6BJB7</accession>
<proteinExistence type="predicted"/>
<name>A0A6A6BJB7_9PEZI</name>
<dbReference type="RefSeq" id="XP_033398373.1">
    <property type="nucleotide sequence ID" value="XM_033546190.1"/>
</dbReference>
<feature type="compositionally biased region" description="Polar residues" evidence="1">
    <location>
        <begin position="35"/>
        <end position="51"/>
    </location>
</feature>
<dbReference type="GeneID" id="54303696"/>
<gene>
    <name evidence="2" type="ORF">K452DRAFT_358394</name>
</gene>
<dbReference type="EMBL" id="ML995484">
    <property type="protein sequence ID" value="KAF2142661.1"/>
    <property type="molecule type" value="Genomic_DNA"/>
</dbReference>
<organism evidence="2 3">
    <name type="scientific">Aplosporella prunicola CBS 121167</name>
    <dbReference type="NCBI Taxonomy" id="1176127"/>
    <lineage>
        <taxon>Eukaryota</taxon>
        <taxon>Fungi</taxon>
        <taxon>Dikarya</taxon>
        <taxon>Ascomycota</taxon>
        <taxon>Pezizomycotina</taxon>
        <taxon>Dothideomycetes</taxon>
        <taxon>Dothideomycetes incertae sedis</taxon>
        <taxon>Botryosphaeriales</taxon>
        <taxon>Aplosporellaceae</taxon>
        <taxon>Aplosporella</taxon>
    </lineage>
</organism>
<feature type="compositionally biased region" description="Low complexity" evidence="1">
    <location>
        <begin position="259"/>
        <end position="275"/>
    </location>
</feature>
<evidence type="ECO:0000256" key="1">
    <source>
        <dbReference type="SAM" id="MobiDB-lite"/>
    </source>
</evidence>
<feature type="region of interest" description="Disordered" evidence="1">
    <location>
        <begin position="1"/>
        <end position="104"/>
    </location>
</feature>
<feature type="compositionally biased region" description="Low complexity" evidence="1">
    <location>
        <begin position="72"/>
        <end position="86"/>
    </location>
</feature>
<dbReference type="AlphaFoldDB" id="A0A6A6BJB7"/>
<dbReference type="Proteomes" id="UP000799438">
    <property type="component" value="Unassembled WGS sequence"/>
</dbReference>
<evidence type="ECO:0000313" key="2">
    <source>
        <dbReference type="EMBL" id="KAF2142661.1"/>
    </source>
</evidence>